<evidence type="ECO:0008006" key="3">
    <source>
        <dbReference type="Google" id="ProtNLM"/>
    </source>
</evidence>
<evidence type="ECO:0000313" key="2">
    <source>
        <dbReference type="Proteomes" id="UP001497602"/>
    </source>
</evidence>
<dbReference type="EMBL" id="CAXJRC010000043">
    <property type="protein sequence ID" value="CAL2108222.1"/>
    <property type="molecule type" value="Genomic_DNA"/>
</dbReference>
<sequence length="49" mass="5618">MKKLLLVIAGVLVFNSCTDTSLEEIENNQENKVQLIDKDEIQEPNDRDD</sequence>
<keyword evidence="2" id="KW-1185">Reference proteome</keyword>
<gene>
    <name evidence="1" type="ORF">T190115A13A_60217</name>
</gene>
<proteinExistence type="predicted"/>
<reference evidence="1 2" key="1">
    <citation type="submission" date="2024-05" db="EMBL/GenBank/DDBJ databases">
        <authorList>
            <person name="Duchaud E."/>
        </authorList>
    </citation>
    <scope>NUCLEOTIDE SEQUENCE [LARGE SCALE GENOMIC DNA]</scope>
    <source>
        <strain evidence="1">Ena-SAMPLE-TAB-13-05-2024-13:56:06:370-140305</strain>
    </source>
</reference>
<dbReference type="Proteomes" id="UP001497602">
    <property type="component" value="Unassembled WGS sequence"/>
</dbReference>
<organism evidence="1 2">
    <name type="scientific">Tenacibaculum vairaonense</name>
    <dbReference type="NCBI Taxonomy" id="3137860"/>
    <lineage>
        <taxon>Bacteria</taxon>
        <taxon>Pseudomonadati</taxon>
        <taxon>Bacteroidota</taxon>
        <taxon>Flavobacteriia</taxon>
        <taxon>Flavobacteriales</taxon>
        <taxon>Flavobacteriaceae</taxon>
        <taxon>Tenacibaculum</taxon>
    </lineage>
</organism>
<accession>A0ABM9PQZ8</accession>
<name>A0ABM9PQZ8_9FLAO</name>
<evidence type="ECO:0000313" key="1">
    <source>
        <dbReference type="EMBL" id="CAL2108222.1"/>
    </source>
</evidence>
<dbReference type="RefSeq" id="WP_348739809.1">
    <property type="nucleotide sequence ID" value="NZ_CAXJRC010000043.1"/>
</dbReference>
<protein>
    <recommendedName>
        <fullName evidence="3">Lipoprotein</fullName>
    </recommendedName>
</protein>
<comment type="caution">
    <text evidence="1">The sequence shown here is derived from an EMBL/GenBank/DDBJ whole genome shotgun (WGS) entry which is preliminary data.</text>
</comment>